<evidence type="ECO:0000313" key="9">
    <source>
        <dbReference type="Proteomes" id="UP001150062"/>
    </source>
</evidence>
<dbReference type="InterPro" id="IPR000845">
    <property type="entry name" value="Nucleoside_phosphorylase_d"/>
</dbReference>
<dbReference type="CDD" id="cd09009">
    <property type="entry name" value="PNP-EcPNPII_like"/>
    <property type="match status" value="1"/>
</dbReference>
<proteinExistence type="inferred from homology"/>
<feature type="domain" description="Nucleoside phosphorylase" evidence="7">
    <location>
        <begin position="70"/>
        <end position="316"/>
    </location>
</feature>
<comment type="caution">
    <text evidence="8">The sequence shown here is derived from an EMBL/GenBank/DDBJ whole genome shotgun (WGS) entry which is preliminary data.</text>
</comment>
<evidence type="ECO:0000256" key="3">
    <source>
        <dbReference type="ARBA" id="ARBA00011886"/>
    </source>
</evidence>
<sequence length="751" mass="84387">MLTKSLFSLSKNVRIPQCTSLFHSLISKKDKQKELIRMSQNIHNTDQETYLKKLEIASNFVKKNLGTSEIAMVLGTGLGPITNEMKDKVEIPFSEIPYMVSPSVLMHKGSLISGTISGKKVLALSGRIHPYEGYPEHLVFFNVQVMSECGCKLLFVTNAAGGGIKGMKPGDVMAITGHTTSNFQNLLTSIYNIPSLVPKSMNLEPIYSKRILKYAKQSAKKLGIKWFEGTYAMMQGPTFESHSEIDSGLALKTGAFGMSTGIETLAGKAAGMEIFGISFISNLAAGLEDGPLTHHDVLEVADEAGYKITQIVSDLVNTVPLLDRPEKNNREIECNQIVPVPIPVLPEQKEFDEAVSYLRSKIYFDPRVAVLLAPGHDEAFLRKLKCKREILYKDLPNFPLISPSSNKGKIVYGETENKIPILCLVGNDHKGLYDSEVTFLVKLFKDYGIESFGQTFLAGDLSYFENSNNQKPKARVMLTNDILNLVTFPDGILNDLEYESKAPQLFDEQFLNKMETIAKEKNINYTVGSLSSTTNCVLPIRSELEKYKNVGMSNLGLTNLTAILAARNLGIKTFSLADLCFDYSNYQDISIPKAIQDVKENSSEDIASLTISAIDQSINKNPNSQKRNDNHKSYTKYNKAKSAYDLPIFKRHSQGNYQDVRKASNYLKKKINEKHVINDFKYSMVVDDNVTEYELFEKKQLKILKKFKFSEIPFMSYKNLDGRENYNKYKDGEILICYSTEKKNTRHSFQN</sequence>
<dbReference type="PANTHER" id="PTHR11904">
    <property type="entry name" value="METHYLTHIOADENOSINE/PURINE NUCLEOSIDE PHOSPHORYLASE"/>
    <property type="match status" value="1"/>
</dbReference>
<comment type="similarity">
    <text evidence="2">Belongs to the PNP/MTAP phosphorylase family.</text>
</comment>
<reference evidence="8" key="1">
    <citation type="submission" date="2022-08" db="EMBL/GenBank/DDBJ databases">
        <title>Novel sulfate-reducing endosymbionts in the free-living metamonad Anaeramoeba.</title>
        <authorList>
            <person name="Jerlstrom-Hultqvist J."/>
            <person name="Cepicka I."/>
            <person name="Gallot-Lavallee L."/>
            <person name="Salas-Leiva D."/>
            <person name="Curtis B.A."/>
            <person name="Zahonova K."/>
            <person name="Pipaliya S."/>
            <person name="Dacks J."/>
            <person name="Roger A.J."/>
        </authorList>
    </citation>
    <scope>NUCLEOTIDE SEQUENCE</scope>
    <source>
        <strain evidence="8">Schooner1</strain>
    </source>
</reference>
<dbReference type="NCBIfam" id="NF006054">
    <property type="entry name" value="PRK08202.1"/>
    <property type="match status" value="1"/>
</dbReference>
<evidence type="ECO:0000256" key="4">
    <source>
        <dbReference type="ARBA" id="ARBA00022676"/>
    </source>
</evidence>
<evidence type="ECO:0000256" key="6">
    <source>
        <dbReference type="ARBA" id="ARBA00031036"/>
    </source>
</evidence>
<keyword evidence="4" id="KW-0328">Glycosyltransferase</keyword>
<dbReference type="EC" id="2.4.2.1" evidence="3"/>
<dbReference type="PANTHER" id="PTHR11904:SF9">
    <property type="entry name" value="PURINE NUCLEOSIDE PHOSPHORYLASE-RELATED"/>
    <property type="match status" value="1"/>
</dbReference>
<dbReference type="EMBL" id="JAOAOG010000026">
    <property type="protein sequence ID" value="KAJ6254241.1"/>
    <property type="molecule type" value="Genomic_DNA"/>
</dbReference>
<evidence type="ECO:0000256" key="2">
    <source>
        <dbReference type="ARBA" id="ARBA00006751"/>
    </source>
</evidence>
<keyword evidence="9" id="KW-1185">Reference proteome</keyword>
<dbReference type="Gene3D" id="3.40.50.1580">
    <property type="entry name" value="Nucleoside phosphorylase domain"/>
    <property type="match status" value="2"/>
</dbReference>
<evidence type="ECO:0000256" key="5">
    <source>
        <dbReference type="ARBA" id="ARBA00022679"/>
    </source>
</evidence>
<keyword evidence="5" id="KW-0808">Transferase</keyword>
<name>A0ABQ8ZBG7_9EUKA</name>
<dbReference type="InterPro" id="IPR011268">
    <property type="entry name" value="Purine_phosphorylase"/>
</dbReference>
<organism evidence="8 9">
    <name type="scientific">Anaeramoeba flamelloides</name>
    <dbReference type="NCBI Taxonomy" id="1746091"/>
    <lineage>
        <taxon>Eukaryota</taxon>
        <taxon>Metamonada</taxon>
        <taxon>Anaeramoebidae</taxon>
        <taxon>Anaeramoeba</taxon>
    </lineage>
</organism>
<dbReference type="NCBIfam" id="TIGR01697">
    <property type="entry name" value="PNPH-PUNA-XAPA"/>
    <property type="match status" value="1"/>
</dbReference>
<accession>A0ABQ8ZBG7</accession>
<protein>
    <recommendedName>
        <fullName evidence="3">purine-nucleoside phosphorylase</fullName>
        <ecNumber evidence="3">2.4.2.1</ecNumber>
    </recommendedName>
    <alternativeName>
        <fullName evidence="6">Inosine-guanosine phosphorylase</fullName>
    </alternativeName>
</protein>
<dbReference type="SUPFAM" id="SSF53167">
    <property type="entry name" value="Purine and uridine phosphorylases"/>
    <property type="match status" value="2"/>
</dbReference>
<evidence type="ECO:0000256" key="1">
    <source>
        <dbReference type="ARBA" id="ARBA00005058"/>
    </source>
</evidence>
<evidence type="ECO:0000259" key="7">
    <source>
        <dbReference type="Pfam" id="PF01048"/>
    </source>
</evidence>
<comment type="pathway">
    <text evidence="1">Purine metabolism; purine nucleoside salvage.</text>
</comment>
<dbReference type="Pfam" id="PF01048">
    <property type="entry name" value="PNP_UDP_1"/>
    <property type="match status" value="1"/>
</dbReference>
<dbReference type="InterPro" id="IPR035994">
    <property type="entry name" value="Nucleoside_phosphorylase_sf"/>
</dbReference>
<gene>
    <name evidence="8" type="ORF">M0813_12799</name>
</gene>
<evidence type="ECO:0000313" key="8">
    <source>
        <dbReference type="EMBL" id="KAJ6254241.1"/>
    </source>
</evidence>
<dbReference type="Proteomes" id="UP001150062">
    <property type="component" value="Unassembled WGS sequence"/>
</dbReference>